<organism evidence="2 3">
    <name type="scientific">Ajellomyces capsulatus</name>
    <name type="common">Darling's disease fungus</name>
    <name type="synonym">Histoplasma capsulatum</name>
    <dbReference type="NCBI Taxonomy" id="5037"/>
    <lineage>
        <taxon>Eukaryota</taxon>
        <taxon>Fungi</taxon>
        <taxon>Dikarya</taxon>
        <taxon>Ascomycota</taxon>
        <taxon>Pezizomycotina</taxon>
        <taxon>Eurotiomycetes</taxon>
        <taxon>Eurotiomycetidae</taxon>
        <taxon>Onygenales</taxon>
        <taxon>Ajellomycetaceae</taxon>
        <taxon>Histoplasma</taxon>
    </lineage>
</organism>
<evidence type="ECO:0000313" key="3">
    <source>
        <dbReference type="Proteomes" id="UP000670092"/>
    </source>
</evidence>
<feature type="compositionally biased region" description="Basic residues" evidence="1">
    <location>
        <begin position="65"/>
        <end position="74"/>
    </location>
</feature>
<feature type="region of interest" description="Disordered" evidence="1">
    <location>
        <begin position="50"/>
        <end position="74"/>
    </location>
</feature>
<dbReference type="EMBL" id="JAEVHI010000002">
    <property type="protein sequence ID" value="KAG5299758.1"/>
    <property type="molecule type" value="Genomic_DNA"/>
</dbReference>
<dbReference type="Proteomes" id="UP000670092">
    <property type="component" value="Unassembled WGS sequence"/>
</dbReference>
<sequence>MDEERRMAEWTNGRMDADYSQRNEIHRDGGAAFAREKCRIATTLEAAAGGGDFWQSDHSAGLKLPKGRHQTAQQ</sequence>
<proteinExistence type="predicted"/>
<comment type="caution">
    <text evidence="2">The sequence shown here is derived from an EMBL/GenBank/DDBJ whole genome shotgun (WGS) entry which is preliminary data.</text>
</comment>
<dbReference type="VEuPathDB" id="FungiDB:I7I52_10177"/>
<dbReference type="AlphaFoldDB" id="A0A8H7Z256"/>
<accession>A0A8H7Z256</accession>
<evidence type="ECO:0000256" key="1">
    <source>
        <dbReference type="SAM" id="MobiDB-lite"/>
    </source>
</evidence>
<gene>
    <name evidence="2" type="ORF">I7I52_10177</name>
</gene>
<name>A0A8H7Z256_AJECA</name>
<evidence type="ECO:0000313" key="2">
    <source>
        <dbReference type="EMBL" id="KAG5299758.1"/>
    </source>
</evidence>
<protein>
    <submittedName>
        <fullName evidence="2">Uncharacterized protein</fullName>
    </submittedName>
</protein>
<reference evidence="2 3" key="1">
    <citation type="submission" date="2021-01" db="EMBL/GenBank/DDBJ databases">
        <title>Chromosome-level genome assembly of a human fungal pathogen reveals clustering of transcriptionally co-regulated genes.</title>
        <authorList>
            <person name="Voorhies M."/>
            <person name="Cohen S."/>
            <person name="Shea T.P."/>
            <person name="Petrus S."/>
            <person name="Munoz J.F."/>
            <person name="Poplawski S."/>
            <person name="Goldman W.E."/>
            <person name="Michael T."/>
            <person name="Cuomo C.A."/>
            <person name="Sil A."/>
            <person name="Beyhan S."/>
        </authorList>
    </citation>
    <scope>NUCLEOTIDE SEQUENCE [LARGE SCALE GENOMIC DNA]</scope>
    <source>
        <strain evidence="2 3">G184AR</strain>
    </source>
</reference>